<gene>
    <name evidence="2" type="ORF">KHQ06_00665</name>
</gene>
<feature type="region of interest" description="Disordered" evidence="1">
    <location>
        <begin position="324"/>
        <end position="347"/>
    </location>
</feature>
<accession>A0ABX8CP73</accession>
<keyword evidence="3" id="KW-1185">Reference proteome</keyword>
<dbReference type="EMBL" id="CP074371">
    <property type="protein sequence ID" value="QVI21739.1"/>
    <property type="molecule type" value="Genomic_DNA"/>
</dbReference>
<evidence type="ECO:0000313" key="2">
    <source>
        <dbReference type="EMBL" id="QVI21739.1"/>
    </source>
</evidence>
<name>A0ABX8CP73_9NOCA</name>
<reference evidence="2 3" key="1">
    <citation type="submission" date="2021-04" db="EMBL/GenBank/DDBJ databases">
        <title>Nocardia tengchongensis.</title>
        <authorList>
            <person name="Zhuang k."/>
            <person name="Ran Y."/>
            <person name="Li W."/>
        </authorList>
    </citation>
    <scope>NUCLEOTIDE SEQUENCE [LARGE SCALE GENOMIC DNA]</scope>
    <source>
        <strain evidence="2 3">CFH S0057</strain>
    </source>
</reference>
<feature type="compositionally biased region" description="Low complexity" evidence="1">
    <location>
        <begin position="52"/>
        <end position="67"/>
    </location>
</feature>
<feature type="region of interest" description="Disordered" evidence="1">
    <location>
        <begin position="1"/>
        <end position="193"/>
    </location>
</feature>
<evidence type="ECO:0000256" key="1">
    <source>
        <dbReference type="SAM" id="MobiDB-lite"/>
    </source>
</evidence>
<evidence type="ECO:0000313" key="3">
    <source>
        <dbReference type="Proteomes" id="UP000683310"/>
    </source>
</evidence>
<feature type="compositionally biased region" description="Polar residues" evidence="1">
    <location>
        <begin position="81"/>
        <end position="91"/>
    </location>
</feature>
<dbReference type="Proteomes" id="UP000683310">
    <property type="component" value="Chromosome"/>
</dbReference>
<feature type="compositionally biased region" description="Low complexity" evidence="1">
    <location>
        <begin position="21"/>
        <end position="39"/>
    </location>
</feature>
<feature type="compositionally biased region" description="Polar residues" evidence="1">
    <location>
        <begin position="11"/>
        <end position="20"/>
    </location>
</feature>
<proteinExistence type="predicted"/>
<organism evidence="2 3">
    <name type="scientific">Nocardia tengchongensis</name>
    <dbReference type="NCBI Taxonomy" id="2055889"/>
    <lineage>
        <taxon>Bacteria</taxon>
        <taxon>Bacillati</taxon>
        <taxon>Actinomycetota</taxon>
        <taxon>Actinomycetes</taxon>
        <taxon>Mycobacteriales</taxon>
        <taxon>Nocardiaceae</taxon>
        <taxon>Nocardia</taxon>
    </lineage>
</organism>
<protein>
    <submittedName>
        <fullName evidence="2">Uncharacterized protein</fullName>
    </submittedName>
</protein>
<sequence>MPAPKPEKPQPGTTKPQQSQPGVTTPTTPNNAAPDNGAGKPDSGQPQGATQPDANAKPDANAPKPDATVPTPDATAPKNDPSAQPAGTNPQPGQPKSVRPSQPGVTVPRVAPLPVPGQSTQVQPAVVTPQQDQAIPPTQPGTTVQPGQPGAQPVTPNDRAADPAVTTPAQNPDADTMTSPQAATPKPQPQWQSPAVEAAPAAPVVAMTGPHTELGVNLDGGAVLPGWAANTHHFSNLDGYVGTIGYTTPGGLGEAGMSLDFTTVNQIKVTAFAGSGPDNDQKLEFVLDTAAANAAKADAENFIRLLPGGATVLEAAAQIGKLPEGERPSQSIDIGGVTAQTGGSVQY</sequence>
<feature type="compositionally biased region" description="Low complexity" evidence="1">
    <location>
        <begin position="118"/>
        <end position="156"/>
    </location>
</feature>
<feature type="compositionally biased region" description="Polar residues" evidence="1">
    <location>
        <begin position="328"/>
        <end position="347"/>
    </location>
</feature>